<sequence>MAKRAASATMGSEVLTEAKRMAVAMQCQRLVEDATRAPPRCKLCTLPHPTTACPTHPQHEKMDIAKQRRLCLLCLLSLAQEKQRVL</sequence>
<gene>
    <name evidence="1" type="ORF">CAEBREN_07282</name>
</gene>
<proteinExistence type="predicted"/>
<dbReference type="InParanoid" id="G0PIS4"/>
<dbReference type="AlphaFoldDB" id="G0PIS4"/>
<dbReference type="HOGENOM" id="CLU_2499905_0_0_1"/>
<accession>G0PIS4</accession>
<protein>
    <submittedName>
        <fullName evidence="1">Uncharacterized protein</fullName>
    </submittedName>
</protein>
<organism evidence="2">
    <name type="scientific">Caenorhabditis brenneri</name>
    <name type="common">Nematode worm</name>
    <dbReference type="NCBI Taxonomy" id="135651"/>
    <lineage>
        <taxon>Eukaryota</taxon>
        <taxon>Metazoa</taxon>
        <taxon>Ecdysozoa</taxon>
        <taxon>Nematoda</taxon>
        <taxon>Chromadorea</taxon>
        <taxon>Rhabditida</taxon>
        <taxon>Rhabditina</taxon>
        <taxon>Rhabditomorpha</taxon>
        <taxon>Rhabditoidea</taxon>
        <taxon>Rhabditidae</taxon>
        <taxon>Peloderinae</taxon>
        <taxon>Caenorhabditis</taxon>
    </lineage>
</organism>
<evidence type="ECO:0000313" key="1">
    <source>
        <dbReference type="EMBL" id="EGT58327.1"/>
    </source>
</evidence>
<keyword evidence="2" id="KW-1185">Reference proteome</keyword>
<name>G0PIS4_CAEBE</name>
<reference evidence="2" key="1">
    <citation type="submission" date="2011-07" db="EMBL/GenBank/DDBJ databases">
        <authorList>
            <consortium name="Caenorhabditis brenneri Sequencing and Analysis Consortium"/>
            <person name="Wilson R.K."/>
        </authorList>
    </citation>
    <scope>NUCLEOTIDE SEQUENCE [LARGE SCALE GENOMIC DNA]</scope>
    <source>
        <strain evidence="2">PB2801</strain>
    </source>
</reference>
<dbReference type="Proteomes" id="UP000008068">
    <property type="component" value="Unassembled WGS sequence"/>
</dbReference>
<dbReference type="EMBL" id="GL380597">
    <property type="protein sequence ID" value="EGT58327.1"/>
    <property type="molecule type" value="Genomic_DNA"/>
</dbReference>
<evidence type="ECO:0000313" key="2">
    <source>
        <dbReference type="Proteomes" id="UP000008068"/>
    </source>
</evidence>